<dbReference type="EMBL" id="JARIHO010000001">
    <property type="protein sequence ID" value="KAJ7368021.1"/>
    <property type="molecule type" value="Genomic_DNA"/>
</dbReference>
<evidence type="ECO:0000313" key="3">
    <source>
        <dbReference type="Proteomes" id="UP001218218"/>
    </source>
</evidence>
<dbReference type="Proteomes" id="UP001218218">
    <property type="component" value="Unassembled WGS sequence"/>
</dbReference>
<dbReference type="AlphaFoldDB" id="A0AAD7F6F0"/>
<dbReference type="GO" id="GO:0000307">
    <property type="term" value="C:cyclin-dependent protein kinase holoenzyme complex"/>
    <property type="evidence" value="ECO:0007669"/>
    <property type="project" value="TreeGrafter"/>
</dbReference>
<dbReference type="GO" id="GO:0016538">
    <property type="term" value="F:cyclin-dependent protein serine/threonine kinase regulator activity"/>
    <property type="evidence" value="ECO:0007669"/>
    <property type="project" value="TreeGrafter"/>
</dbReference>
<evidence type="ECO:0008006" key="4">
    <source>
        <dbReference type="Google" id="ProtNLM"/>
    </source>
</evidence>
<evidence type="ECO:0000256" key="1">
    <source>
        <dbReference type="SAM" id="MobiDB-lite"/>
    </source>
</evidence>
<name>A0AAD7F6F0_9AGAR</name>
<dbReference type="InterPro" id="IPR013922">
    <property type="entry name" value="Cyclin_PHO80-like"/>
</dbReference>
<reference evidence="2" key="1">
    <citation type="submission" date="2023-03" db="EMBL/GenBank/DDBJ databases">
        <title>Massive genome expansion in bonnet fungi (Mycena s.s.) driven by repeated elements and novel gene families across ecological guilds.</title>
        <authorList>
            <consortium name="Lawrence Berkeley National Laboratory"/>
            <person name="Harder C.B."/>
            <person name="Miyauchi S."/>
            <person name="Viragh M."/>
            <person name="Kuo A."/>
            <person name="Thoen E."/>
            <person name="Andreopoulos B."/>
            <person name="Lu D."/>
            <person name="Skrede I."/>
            <person name="Drula E."/>
            <person name="Henrissat B."/>
            <person name="Morin E."/>
            <person name="Kohler A."/>
            <person name="Barry K."/>
            <person name="LaButti K."/>
            <person name="Morin E."/>
            <person name="Salamov A."/>
            <person name="Lipzen A."/>
            <person name="Mereny Z."/>
            <person name="Hegedus B."/>
            <person name="Baldrian P."/>
            <person name="Stursova M."/>
            <person name="Weitz H."/>
            <person name="Taylor A."/>
            <person name="Grigoriev I.V."/>
            <person name="Nagy L.G."/>
            <person name="Martin F."/>
            <person name="Kauserud H."/>
        </authorList>
    </citation>
    <scope>NUCLEOTIDE SEQUENCE</scope>
    <source>
        <strain evidence="2">CBHHK002</strain>
    </source>
</reference>
<dbReference type="PANTHER" id="PTHR15615">
    <property type="match status" value="1"/>
</dbReference>
<dbReference type="GO" id="GO:0005634">
    <property type="term" value="C:nucleus"/>
    <property type="evidence" value="ECO:0007669"/>
    <property type="project" value="TreeGrafter"/>
</dbReference>
<sequence>MPVPVPRLSKPVAHPVVKPGANPFQSLTCSLPVSPPGPPPSFGTREEWINSLPTWRRTKPRRIWEEDSRIAAAGRRTAEQDFYPGLALAQTNASAIKGSRAEACIPPLYTLFRPDAPLAASDADADADDEMSSEYSALDRVPCDNESQWSSSSVGMDIDYQSQLAISSSSSPSDLHNYDHHVYERGAFTPVFEDQSPGVYSGPDVGSSPVGPVTPFGEFVDRAVAADEYAYGQCLSPKSQATQQELQSYDVSYPKEGAAAPAPEVVTPSATSGYRKLAEPLSDWVANYVWKACATGFSLPSAFSRPGNLVKQRSSSPPSYLGTAVHSLLLSTLLQPSAVFLAIWYIVRLPVYYDAATLGPDYVKELRFRAALLGNSLDEEVTEATAPFRLIVLGCMLANKWLDDHTFSNKTWHTISNVPIQSLNRLESLALDIFAYDLSVPSADWSRWLAHLVSYHQLSSSPSSRPQPISRPSTNPHAIVRKALDEIIQAPEACHFDSRSPQPVFLGLEERRRERMEKEQAQYAIEIDLDEDGPLREEYLPKRRISAAGSTRSSFNPHDAPQLRAPAAAADAVNANVSQNWHDGKAVQHDKSLPPPARWSPAADEPILRERNRASGHYVAVQPPLFPSIMQYQMAAPTYHTAHELGYPNQNWPPGPAAAFVAVKPPALLSMGMGYVFDAPPLHVAHPPYVAATASAYPFVASSAVPHLALSHQHQHSRTQSLSYDQDNSHSRNRGRSCSQSQAQFEYHGGVMGGCGELGAHNEVVDARWGAAPAHAAHYGYPAPAFAGQHGHGHAQPAWLRT</sequence>
<keyword evidence="3" id="KW-1185">Reference proteome</keyword>
<feature type="region of interest" description="Disordered" evidence="1">
    <location>
        <begin position="710"/>
        <end position="741"/>
    </location>
</feature>
<gene>
    <name evidence="2" type="ORF">DFH08DRAFT_909016</name>
</gene>
<organism evidence="2 3">
    <name type="scientific">Mycena albidolilacea</name>
    <dbReference type="NCBI Taxonomy" id="1033008"/>
    <lineage>
        <taxon>Eukaryota</taxon>
        <taxon>Fungi</taxon>
        <taxon>Dikarya</taxon>
        <taxon>Basidiomycota</taxon>
        <taxon>Agaricomycotina</taxon>
        <taxon>Agaricomycetes</taxon>
        <taxon>Agaricomycetidae</taxon>
        <taxon>Agaricales</taxon>
        <taxon>Marasmiineae</taxon>
        <taxon>Mycenaceae</taxon>
        <taxon>Mycena</taxon>
    </lineage>
</organism>
<dbReference type="Gene3D" id="1.10.472.10">
    <property type="entry name" value="Cyclin-like"/>
    <property type="match status" value="1"/>
</dbReference>
<dbReference type="PANTHER" id="PTHR15615:SF108">
    <property type="entry name" value="PROTEIN CNPPD1"/>
    <property type="match status" value="1"/>
</dbReference>
<dbReference type="CDD" id="cd20557">
    <property type="entry name" value="CYCLIN_ScPCL1-like"/>
    <property type="match status" value="1"/>
</dbReference>
<dbReference type="GO" id="GO:0019901">
    <property type="term" value="F:protein kinase binding"/>
    <property type="evidence" value="ECO:0007669"/>
    <property type="project" value="InterPro"/>
</dbReference>
<accession>A0AAD7F6F0</accession>
<protein>
    <recommendedName>
        <fullName evidence="4">Cyclin N-terminal domain-containing protein</fullName>
    </recommendedName>
</protein>
<proteinExistence type="predicted"/>
<comment type="caution">
    <text evidence="2">The sequence shown here is derived from an EMBL/GenBank/DDBJ whole genome shotgun (WGS) entry which is preliminary data.</text>
</comment>
<evidence type="ECO:0000313" key="2">
    <source>
        <dbReference type="EMBL" id="KAJ7368021.1"/>
    </source>
</evidence>